<evidence type="ECO:0000259" key="2">
    <source>
        <dbReference type="Pfam" id="PF00534"/>
    </source>
</evidence>
<dbReference type="PANTHER" id="PTHR46401:SF2">
    <property type="entry name" value="GLYCOSYLTRANSFERASE WBBK-RELATED"/>
    <property type="match status" value="1"/>
</dbReference>
<keyword evidence="3" id="KW-0328">Glycosyltransferase</keyword>
<dbReference type="RefSeq" id="WP_251878100.1">
    <property type="nucleotide sequence ID" value="NZ_CP082275.1"/>
</dbReference>
<protein>
    <submittedName>
        <fullName evidence="3">Glycosyltransferase</fullName>
        <ecNumber evidence="3">2.4.-.-</ecNumber>
    </submittedName>
</protein>
<accession>A0ABY4WUK9</accession>
<keyword evidence="1 3" id="KW-0808">Transferase</keyword>
<name>A0ABY4WUK9_9GAMM</name>
<evidence type="ECO:0000313" key="3">
    <source>
        <dbReference type="EMBL" id="USH03263.1"/>
    </source>
</evidence>
<dbReference type="EMBL" id="CP082275">
    <property type="protein sequence ID" value="USH03263.1"/>
    <property type="molecule type" value="Genomic_DNA"/>
</dbReference>
<dbReference type="PANTHER" id="PTHR46401">
    <property type="entry name" value="GLYCOSYLTRANSFERASE WBBK-RELATED"/>
    <property type="match status" value="1"/>
</dbReference>
<feature type="domain" description="Glycosyl transferase family 1" evidence="2">
    <location>
        <begin position="217"/>
        <end position="335"/>
    </location>
</feature>
<dbReference type="Gene3D" id="3.40.50.2000">
    <property type="entry name" value="Glycogen Phosphorylase B"/>
    <property type="match status" value="1"/>
</dbReference>
<dbReference type="Proteomes" id="UP001056255">
    <property type="component" value="Chromosome I"/>
</dbReference>
<organism evidence="3 4">
    <name type="scientific">Grimontia kaedaensis</name>
    <dbReference type="NCBI Taxonomy" id="2872157"/>
    <lineage>
        <taxon>Bacteria</taxon>
        <taxon>Pseudomonadati</taxon>
        <taxon>Pseudomonadota</taxon>
        <taxon>Gammaproteobacteria</taxon>
        <taxon>Vibrionales</taxon>
        <taxon>Vibrionaceae</taxon>
        <taxon>Grimontia</taxon>
    </lineage>
</organism>
<keyword evidence="4" id="KW-1185">Reference proteome</keyword>
<dbReference type="SUPFAM" id="SSF53756">
    <property type="entry name" value="UDP-Glycosyltransferase/glycogen phosphorylase"/>
    <property type="match status" value="1"/>
</dbReference>
<dbReference type="InterPro" id="IPR001296">
    <property type="entry name" value="Glyco_trans_1"/>
</dbReference>
<sequence length="385" mass="44227">MKKPKLTIVVDDSILEHHHGVRRYLLSFSHRLKSLYEIEVFRVQFGDFGECFYSKLKFDYDYSVNNGFNESYKLDSLEHKVLVDFLFNSKRDSESQRDYFSFTALYYGATLPNSDICIVGSPWILCRLESEISADKKYCIGYDAIPNTYSMDDVSDSALYNFAREHFLGYEKANVRYDGILAISEAAKQQITSLGIEPSKVFVIPPFLPLGFQSIETKERKNNTLILAAPFDDRKGFKRIPKLINETDVERVIIFGGVRCNKESVLEFFKELSCKSVEWWPKVTTEDQIRLYNSANLLIFPSYSEGLGLPVIEALSCGTNVLVSDIEPLNKLVCKDSILPMDKKKCTLLINESISLVNVEENKDYAHSNWGKEKFASRMHNIFDR</sequence>
<gene>
    <name evidence="3" type="ORF">K6Q96_04395</name>
</gene>
<dbReference type="EC" id="2.4.-.-" evidence="3"/>
<evidence type="ECO:0000256" key="1">
    <source>
        <dbReference type="ARBA" id="ARBA00022679"/>
    </source>
</evidence>
<reference evidence="3" key="1">
    <citation type="submission" date="2021-08" db="EMBL/GenBank/DDBJ databases">
        <authorList>
            <person name="Sakaguchi M."/>
            <person name="Kikuchi T."/>
            <person name="Urbanczyk H."/>
        </authorList>
    </citation>
    <scope>NUCLEOTIDE SEQUENCE</scope>
    <source>
        <strain evidence="3">020920N</strain>
    </source>
</reference>
<dbReference type="GO" id="GO:0016757">
    <property type="term" value="F:glycosyltransferase activity"/>
    <property type="evidence" value="ECO:0007669"/>
    <property type="project" value="UniProtKB-KW"/>
</dbReference>
<evidence type="ECO:0000313" key="4">
    <source>
        <dbReference type="Proteomes" id="UP001056255"/>
    </source>
</evidence>
<dbReference type="Pfam" id="PF00534">
    <property type="entry name" value="Glycos_transf_1"/>
    <property type="match status" value="1"/>
</dbReference>
<proteinExistence type="predicted"/>